<protein>
    <submittedName>
        <fullName evidence="2">Xylose isomerase</fullName>
    </submittedName>
</protein>
<accession>A0A172YH90</accession>
<keyword evidence="2" id="KW-0413">Isomerase</keyword>
<reference evidence="2 3" key="1">
    <citation type="submission" date="2016-04" db="EMBL/GenBank/DDBJ databases">
        <title>Complete Genome Sequence of Halotalea alkalilenta IHB B 13600.</title>
        <authorList>
            <person name="Swarnkar M.K."/>
            <person name="Sharma A."/>
            <person name="Kaushal K."/>
            <person name="Soni R."/>
            <person name="Rana S."/>
            <person name="Singh A.K."/>
            <person name="Gulati A."/>
        </authorList>
    </citation>
    <scope>NUCLEOTIDE SEQUENCE [LARGE SCALE GENOMIC DNA]</scope>
    <source>
        <strain evidence="2 3">IHB B 13600</strain>
    </source>
</reference>
<name>A0A172YH90_9GAMM</name>
<evidence type="ECO:0000313" key="2">
    <source>
        <dbReference type="EMBL" id="ANF58335.1"/>
    </source>
</evidence>
<dbReference type="InterPro" id="IPR013022">
    <property type="entry name" value="Xyl_isomerase-like_TIM-brl"/>
</dbReference>
<dbReference type="Proteomes" id="UP000077875">
    <property type="component" value="Chromosome"/>
</dbReference>
<dbReference type="GO" id="GO:0016853">
    <property type="term" value="F:isomerase activity"/>
    <property type="evidence" value="ECO:0007669"/>
    <property type="project" value="UniProtKB-KW"/>
</dbReference>
<dbReference type="EMBL" id="CP015243">
    <property type="protein sequence ID" value="ANF58335.1"/>
    <property type="molecule type" value="Genomic_DNA"/>
</dbReference>
<proteinExistence type="predicted"/>
<keyword evidence="3" id="KW-1185">Reference proteome</keyword>
<sequence>MNHPLHHMDFIFQTKLGTYPLAVQCEMLAELGYQGITVSAWSKELDQLPQVKAQWGLDVGALYLIHRPGLESFVTGIFESLEGCASIELALHSGDKVEDGDRRMLERLLPIAERRGIDIALYPHVRYGMQTTTEAVELCRYFDHPRLGIVFNGYHWYATQESALEQRLDALWPWLRQVNIAGCRMSPLGWGGVATIEPLDEGEMDNFVLLGALSRRGYAGRYGVMGWESMGGDVYGNLARSMSAFRSMEQRLVAHPDWAIMTELPN</sequence>
<dbReference type="InterPro" id="IPR036237">
    <property type="entry name" value="Xyl_isomerase-like_sf"/>
</dbReference>
<feature type="domain" description="Xylose isomerase-like TIM barrel" evidence="1">
    <location>
        <begin position="103"/>
        <end position="225"/>
    </location>
</feature>
<dbReference type="AlphaFoldDB" id="A0A172YH90"/>
<dbReference type="STRING" id="376489.A5892_13350"/>
<evidence type="ECO:0000259" key="1">
    <source>
        <dbReference type="Pfam" id="PF01261"/>
    </source>
</evidence>
<dbReference type="Pfam" id="PF01261">
    <property type="entry name" value="AP_endonuc_2"/>
    <property type="match status" value="1"/>
</dbReference>
<dbReference type="Gene3D" id="3.20.20.150">
    <property type="entry name" value="Divalent-metal-dependent TIM barrel enzymes"/>
    <property type="match status" value="1"/>
</dbReference>
<evidence type="ECO:0000313" key="3">
    <source>
        <dbReference type="Proteomes" id="UP000077875"/>
    </source>
</evidence>
<organism evidence="2 3">
    <name type="scientific">Halotalea alkalilenta</name>
    <dbReference type="NCBI Taxonomy" id="376489"/>
    <lineage>
        <taxon>Bacteria</taxon>
        <taxon>Pseudomonadati</taxon>
        <taxon>Pseudomonadota</taxon>
        <taxon>Gammaproteobacteria</taxon>
        <taxon>Oceanospirillales</taxon>
        <taxon>Halomonadaceae</taxon>
        <taxon>Halotalea</taxon>
    </lineage>
</organism>
<gene>
    <name evidence="2" type="ORF">A5892_13350</name>
</gene>
<dbReference type="RefSeq" id="WP_064123224.1">
    <property type="nucleotide sequence ID" value="NZ_CP015243.1"/>
</dbReference>
<dbReference type="KEGG" id="haa:A5892_13350"/>
<dbReference type="SUPFAM" id="SSF51658">
    <property type="entry name" value="Xylose isomerase-like"/>
    <property type="match status" value="1"/>
</dbReference>